<dbReference type="Proteomes" id="UP000283530">
    <property type="component" value="Unassembled WGS sequence"/>
</dbReference>
<feature type="region of interest" description="Disordered" evidence="1">
    <location>
        <begin position="1"/>
        <end position="32"/>
    </location>
</feature>
<accession>A0A3S3NU14</accession>
<gene>
    <name evidence="2" type="ORF">CKAN_02364700</name>
</gene>
<reference evidence="2 3" key="1">
    <citation type="journal article" date="2019" name="Nat. Plants">
        <title>Stout camphor tree genome fills gaps in understanding of flowering plant genome evolution.</title>
        <authorList>
            <person name="Chaw S.M."/>
            <person name="Liu Y.C."/>
            <person name="Wu Y.W."/>
            <person name="Wang H.Y."/>
            <person name="Lin C.I."/>
            <person name="Wu C.S."/>
            <person name="Ke H.M."/>
            <person name="Chang L.Y."/>
            <person name="Hsu C.Y."/>
            <person name="Yang H.T."/>
            <person name="Sudianto E."/>
            <person name="Hsu M.H."/>
            <person name="Wu K.P."/>
            <person name="Wang L.N."/>
            <person name="Leebens-Mack J.H."/>
            <person name="Tsai I.J."/>
        </authorList>
    </citation>
    <scope>NUCLEOTIDE SEQUENCE [LARGE SCALE GENOMIC DNA]</scope>
    <source>
        <strain evidence="3">cv. Chaw 1501</strain>
        <tissue evidence="2">Young leaves</tissue>
    </source>
</reference>
<organism evidence="2 3">
    <name type="scientific">Cinnamomum micranthum f. kanehirae</name>
    <dbReference type="NCBI Taxonomy" id="337451"/>
    <lineage>
        <taxon>Eukaryota</taxon>
        <taxon>Viridiplantae</taxon>
        <taxon>Streptophyta</taxon>
        <taxon>Embryophyta</taxon>
        <taxon>Tracheophyta</taxon>
        <taxon>Spermatophyta</taxon>
        <taxon>Magnoliopsida</taxon>
        <taxon>Magnoliidae</taxon>
        <taxon>Laurales</taxon>
        <taxon>Lauraceae</taxon>
        <taxon>Cinnamomum</taxon>
    </lineage>
</organism>
<evidence type="ECO:0000313" key="2">
    <source>
        <dbReference type="EMBL" id="RWR94359.1"/>
    </source>
</evidence>
<name>A0A3S3NU14_9MAGN</name>
<feature type="region of interest" description="Disordered" evidence="1">
    <location>
        <begin position="49"/>
        <end position="95"/>
    </location>
</feature>
<feature type="compositionally biased region" description="Polar residues" evidence="1">
    <location>
        <begin position="68"/>
        <end position="82"/>
    </location>
</feature>
<proteinExistence type="predicted"/>
<dbReference type="AlphaFoldDB" id="A0A3S3NU14"/>
<keyword evidence="3" id="KW-1185">Reference proteome</keyword>
<dbReference type="Pfam" id="PF10714">
    <property type="entry name" value="LEA_6"/>
    <property type="match status" value="1"/>
</dbReference>
<feature type="compositionally biased region" description="Basic and acidic residues" evidence="1">
    <location>
        <begin position="53"/>
        <end position="64"/>
    </location>
</feature>
<protein>
    <submittedName>
        <fullName evidence="2">LEA_6 domain-containing protein</fullName>
    </submittedName>
</protein>
<dbReference type="InterPro" id="IPR018930">
    <property type="entry name" value="LEA-18"/>
</dbReference>
<evidence type="ECO:0000313" key="3">
    <source>
        <dbReference type="Proteomes" id="UP000283530"/>
    </source>
</evidence>
<evidence type="ECO:0000256" key="1">
    <source>
        <dbReference type="SAM" id="MobiDB-lite"/>
    </source>
</evidence>
<feature type="compositionally biased region" description="Basic and acidic residues" evidence="1">
    <location>
        <begin position="1"/>
        <end position="11"/>
    </location>
</feature>
<comment type="caution">
    <text evidence="2">The sequence shown here is derived from an EMBL/GenBank/DDBJ whole genome shotgun (WGS) entry which is preliminary data.</text>
</comment>
<dbReference type="EMBL" id="QPKB01000010">
    <property type="protein sequence ID" value="RWR94359.1"/>
    <property type="molecule type" value="Genomic_DNA"/>
</dbReference>
<sequence length="95" mass="10302">MSKSGQQKEDMMQNAMTQGKGKEGLESLPLESSPYVNYSDLEVYKSKGYGAQDHLEPVETRKEGGATNAPTPSGSTLKNSHQAMAFDPDNPQRAP</sequence>